<dbReference type="NCBIfam" id="TIGR01430">
    <property type="entry name" value="aden_deam"/>
    <property type="match status" value="1"/>
</dbReference>
<dbReference type="GO" id="GO:0006166">
    <property type="term" value="P:purine ribonucleoside salvage"/>
    <property type="evidence" value="ECO:0007669"/>
    <property type="project" value="UniProtKB-KW"/>
</dbReference>
<dbReference type="InParanoid" id="A0A0G4G3P0"/>
<accession>A0A0G4G3P0</accession>
<dbReference type="GO" id="GO:0043103">
    <property type="term" value="P:hypoxanthine salvage"/>
    <property type="evidence" value="ECO:0007669"/>
    <property type="project" value="TreeGrafter"/>
</dbReference>
<dbReference type="GO" id="GO:0005829">
    <property type="term" value="C:cytosol"/>
    <property type="evidence" value="ECO:0007669"/>
    <property type="project" value="TreeGrafter"/>
</dbReference>
<evidence type="ECO:0000256" key="5">
    <source>
        <dbReference type="ARBA" id="ARBA00022801"/>
    </source>
</evidence>
<dbReference type="GO" id="GO:0006146">
    <property type="term" value="P:adenine catabolic process"/>
    <property type="evidence" value="ECO:0007669"/>
    <property type="project" value="InterPro"/>
</dbReference>
<evidence type="ECO:0000256" key="7">
    <source>
        <dbReference type="ARBA" id="ARBA00023080"/>
    </source>
</evidence>
<dbReference type="Proteomes" id="UP000041254">
    <property type="component" value="Unassembled WGS sequence"/>
</dbReference>
<dbReference type="InterPro" id="IPR032466">
    <property type="entry name" value="Metal_Hydrolase"/>
</dbReference>
<evidence type="ECO:0000256" key="6">
    <source>
        <dbReference type="ARBA" id="ARBA00022833"/>
    </source>
</evidence>
<dbReference type="PhylomeDB" id="A0A0G4G3P0"/>
<evidence type="ECO:0000256" key="3">
    <source>
        <dbReference type="ARBA" id="ARBA00022723"/>
    </source>
</evidence>
<comment type="cofactor">
    <cofactor evidence="1">
        <name>Zn(2+)</name>
        <dbReference type="ChEBI" id="CHEBI:29105"/>
    </cofactor>
</comment>
<keyword evidence="3" id="KW-0479">Metal-binding</keyword>
<sequence length="381" mass="42062">MDLAEEGRPDLTESQRAVYAAEIPKAELHVHIEGCLSLELLFRLAAKNRVRLPFASIEEAYKAYQFTSLSDFLDSYYLATKVLVTEDDFRELALCYMANAYNDGVCHAEISFDPQAHLSRGVSLETVLNGLRKGLKQGKSKYGISTMLIMCFHRDKEARDALACLDKVRPYASWISGVGLDSAEAGYPAAPFREVFRRAKAMGLRCTAHAGEEEGCAQNITESLDVLGCERIDHGIQCIKDRQLLERLVREKIPLTVCPISNAALRVVPSLKEHPARDMLHSGLKITLNSDDPPYNGPAIISAYWAGIGAAYKAAATHLGFTRGEILQVAINSIEASWLSADQKKHYLKQIAFFDQQFGENDGMPPAQSGDVYDVEAAEGE</sequence>
<dbReference type="Pfam" id="PF00962">
    <property type="entry name" value="A_deaminase"/>
    <property type="match status" value="1"/>
</dbReference>
<gene>
    <name evidence="9" type="ORF">Vbra_22654</name>
</gene>
<evidence type="ECO:0000259" key="8">
    <source>
        <dbReference type="Pfam" id="PF00962"/>
    </source>
</evidence>
<reference evidence="9 10" key="1">
    <citation type="submission" date="2014-11" db="EMBL/GenBank/DDBJ databases">
        <authorList>
            <person name="Zhu J."/>
            <person name="Qi W."/>
            <person name="Song R."/>
        </authorList>
    </citation>
    <scope>NUCLEOTIDE SEQUENCE [LARGE SCALE GENOMIC DNA]</scope>
</reference>
<keyword evidence="6" id="KW-0862">Zinc</keyword>
<dbReference type="EMBL" id="CDMY01000558">
    <property type="protein sequence ID" value="CEM22775.1"/>
    <property type="molecule type" value="Genomic_DNA"/>
</dbReference>
<dbReference type="SUPFAM" id="SSF51556">
    <property type="entry name" value="Metallo-dependent hydrolases"/>
    <property type="match status" value="1"/>
</dbReference>
<keyword evidence="7" id="KW-0546">Nucleotide metabolism</keyword>
<proteinExistence type="inferred from homology"/>
<evidence type="ECO:0000313" key="10">
    <source>
        <dbReference type="Proteomes" id="UP000041254"/>
    </source>
</evidence>
<dbReference type="OrthoDB" id="272271at2759"/>
<dbReference type="OMA" id="NKIALPW"/>
<feature type="domain" description="Adenosine deaminase" evidence="8">
    <location>
        <begin position="24"/>
        <end position="351"/>
    </location>
</feature>
<dbReference type="InterPro" id="IPR028892">
    <property type="entry name" value="ADE"/>
</dbReference>
<dbReference type="Gene3D" id="3.20.20.140">
    <property type="entry name" value="Metal-dependent hydrolases"/>
    <property type="match status" value="1"/>
</dbReference>
<dbReference type="AlphaFoldDB" id="A0A0G4G3P0"/>
<dbReference type="InterPro" id="IPR001365">
    <property type="entry name" value="A_deaminase_dom"/>
</dbReference>
<organism evidence="9 10">
    <name type="scientific">Vitrella brassicaformis (strain CCMP3155)</name>
    <dbReference type="NCBI Taxonomy" id="1169540"/>
    <lineage>
        <taxon>Eukaryota</taxon>
        <taxon>Sar</taxon>
        <taxon>Alveolata</taxon>
        <taxon>Colpodellida</taxon>
        <taxon>Vitrellaceae</taxon>
        <taxon>Vitrella</taxon>
    </lineage>
</organism>
<keyword evidence="10" id="KW-1185">Reference proteome</keyword>
<dbReference type="PANTHER" id="PTHR43114">
    <property type="entry name" value="ADENINE DEAMINASE"/>
    <property type="match status" value="1"/>
</dbReference>
<comment type="pathway">
    <text evidence="2">Purine metabolism; purine nucleoside salvage.</text>
</comment>
<dbReference type="InterPro" id="IPR006330">
    <property type="entry name" value="Ado/ade_deaminase"/>
</dbReference>
<evidence type="ECO:0000256" key="4">
    <source>
        <dbReference type="ARBA" id="ARBA00022726"/>
    </source>
</evidence>
<name>A0A0G4G3P0_VITBC</name>
<evidence type="ECO:0000313" key="9">
    <source>
        <dbReference type="EMBL" id="CEM22775.1"/>
    </source>
</evidence>
<keyword evidence="4" id="KW-0660">Purine salvage</keyword>
<dbReference type="PANTHER" id="PTHR43114:SF6">
    <property type="entry name" value="ADENINE DEAMINASE"/>
    <property type="match status" value="1"/>
</dbReference>
<evidence type="ECO:0000256" key="2">
    <source>
        <dbReference type="ARBA" id="ARBA00005058"/>
    </source>
</evidence>
<keyword evidence="5" id="KW-0378">Hydrolase</keyword>
<dbReference type="VEuPathDB" id="CryptoDB:Vbra_22654"/>
<protein>
    <recommendedName>
        <fullName evidence="8">Adenosine deaminase domain-containing protein</fullName>
    </recommendedName>
</protein>
<dbReference type="STRING" id="1169540.A0A0G4G3P0"/>
<dbReference type="GO" id="GO:0046872">
    <property type="term" value="F:metal ion binding"/>
    <property type="evidence" value="ECO:0007669"/>
    <property type="project" value="UniProtKB-KW"/>
</dbReference>
<dbReference type="UniPathway" id="UPA00606"/>
<dbReference type="GO" id="GO:0000034">
    <property type="term" value="F:adenine deaminase activity"/>
    <property type="evidence" value="ECO:0007669"/>
    <property type="project" value="InterPro"/>
</dbReference>
<dbReference type="GO" id="GO:0009117">
    <property type="term" value="P:nucleotide metabolic process"/>
    <property type="evidence" value="ECO:0007669"/>
    <property type="project" value="UniProtKB-KW"/>
</dbReference>
<evidence type="ECO:0000256" key="1">
    <source>
        <dbReference type="ARBA" id="ARBA00001947"/>
    </source>
</evidence>
<dbReference type="HAMAP" id="MF_01962">
    <property type="entry name" value="Adenine_deaminase"/>
    <property type="match status" value="1"/>
</dbReference>